<dbReference type="InterPro" id="IPR011545">
    <property type="entry name" value="DEAD/DEAH_box_helicase_dom"/>
</dbReference>
<dbReference type="AlphaFoldDB" id="A0A8E0VGG4"/>
<feature type="domain" description="Helicase C-terminal" evidence="14">
    <location>
        <begin position="229"/>
        <end position="390"/>
    </location>
</feature>
<proteinExistence type="inferred from homology"/>
<dbReference type="InterPro" id="IPR001650">
    <property type="entry name" value="Helicase_C-like"/>
</dbReference>
<feature type="domain" description="DEAD-box RNA helicase Q" evidence="15">
    <location>
        <begin position="17"/>
        <end position="45"/>
    </location>
</feature>
<feature type="short sequence motif" description="Q motif" evidence="11">
    <location>
        <begin position="17"/>
        <end position="45"/>
    </location>
</feature>
<comment type="caution">
    <text evidence="16">The sequence shown here is derived from an EMBL/GenBank/DDBJ whole genome shotgun (WGS) entry which is preliminary data.</text>
</comment>
<protein>
    <recommendedName>
        <fullName evidence="1">RNA helicase</fullName>
        <ecNumber evidence="1">3.6.4.13</ecNumber>
    </recommendedName>
</protein>
<keyword evidence="4 12" id="KW-0378">Hydrolase</keyword>
<evidence type="ECO:0000259" key="15">
    <source>
        <dbReference type="PROSITE" id="PS51195"/>
    </source>
</evidence>
<gene>
    <name evidence="16" type="ORF">FBUS_06056</name>
</gene>
<dbReference type="Pfam" id="PF00271">
    <property type="entry name" value="Helicase_C"/>
    <property type="match status" value="1"/>
</dbReference>
<evidence type="ECO:0000259" key="14">
    <source>
        <dbReference type="PROSITE" id="PS51194"/>
    </source>
</evidence>
<evidence type="ECO:0000313" key="17">
    <source>
        <dbReference type="Proteomes" id="UP000728185"/>
    </source>
</evidence>
<keyword evidence="5 12" id="KW-0347">Helicase</keyword>
<evidence type="ECO:0000256" key="12">
    <source>
        <dbReference type="RuleBase" id="RU000492"/>
    </source>
</evidence>
<dbReference type="GO" id="GO:0003723">
    <property type="term" value="F:RNA binding"/>
    <property type="evidence" value="ECO:0007669"/>
    <property type="project" value="UniProtKB-KW"/>
</dbReference>
<evidence type="ECO:0000256" key="7">
    <source>
        <dbReference type="ARBA" id="ARBA00022884"/>
    </source>
</evidence>
<sequence length="390" mass="44080">MSSDNTEIDTNYHDVVDGFEKMGLKPDLLRGIYSYGYERPSAIQQRAIKPSIEGHDVIAQAQSGTGKTATFAISLLQRCDCSSSHCQGLILAPTRELARQIRLVVQRIGTYLGVRCYTCIGGTSTAEDVRNLQEGQHVVVGTPGRVFDMMNRGALATTHIKMFVLDEADEMLSRGFADQIKEIYKFLPETAQIMLLSATMPKDMLEVTRRIMKEPVQILVKKEELTLDGIKQFFINVSEEQYKLDTLMDLYGIMNLNQVVIFVNTVRKAEALYNELCTRGFQVSCMNSDMDQEERDRVMSEYRSGQSRILLSTDVLARGIDVQQVSLVINYDLPSNRETYIHRIGRGGRFGRKGTAINFVTKNEMEALADLMRYYDTEIVEMPSEIADLL</sequence>
<dbReference type="FunFam" id="3.40.50.300:FF:000089">
    <property type="entry name" value="Eukaryotic initiation factor 4A-II"/>
    <property type="match status" value="1"/>
</dbReference>
<evidence type="ECO:0000256" key="1">
    <source>
        <dbReference type="ARBA" id="ARBA00012552"/>
    </source>
</evidence>
<dbReference type="InterPro" id="IPR027417">
    <property type="entry name" value="P-loop_NTPase"/>
</dbReference>
<organism evidence="16 17">
    <name type="scientific">Fasciolopsis buskii</name>
    <dbReference type="NCBI Taxonomy" id="27845"/>
    <lineage>
        <taxon>Eukaryota</taxon>
        <taxon>Metazoa</taxon>
        <taxon>Spiralia</taxon>
        <taxon>Lophotrochozoa</taxon>
        <taxon>Platyhelminthes</taxon>
        <taxon>Trematoda</taxon>
        <taxon>Digenea</taxon>
        <taxon>Plagiorchiida</taxon>
        <taxon>Echinostomata</taxon>
        <taxon>Echinostomatoidea</taxon>
        <taxon>Fasciolidae</taxon>
        <taxon>Fasciolopsis</taxon>
    </lineage>
</organism>
<dbReference type="PROSITE" id="PS00039">
    <property type="entry name" value="DEAD_ATP_HELICASE"/>
    <property type="match status" value="1"/>
</dbReference>
<dbReference type="SUPFAM" id="SSF52540">
    <property type="entry name" value="P-loop containing nucleoside triphosphate hydrolases"/>
    <property type="match status" value="1"/>
</dbReference>
<dbReference type="Proteomes" id="UP000728185">
    <property type="component" value="Unassembled WGS sequence"/>
</dbReference>
<reference evidence="16" key="1">
    <citation type="submission" date="2019-05" db="EMBL/GenBank/DDBJ databases">
        <title>Annotation for the trematode Fasciolopsis buski.</title>
        <authorList>
            <person name="Choi Y.-J."/>
        </authorList>
    </citation>
    <scope>NUCLEOTIDE SEQUENCE</scope>
    <source>
        <strain evidence="16">HT</strain>
        <tissue evidence="16">Whole worm</tissue>
    </source>
</reference>
<dbReference type="GO" id="GO:0016787">
    <property type="term" value="F:hydrolase activity"/>
    <property type="evidence" value="ECO:0007669"/>
    <property type="project" value="UniProtKB-KW"/>
</dbReference>
<keyword evidence="2 16" id="KW-0396">Initiation factor</keyword>
<dbReference type="GO" id="GO:0005524">
    <property type="term" value="F:ATP binding"/>
    <property type="evidence" value="ECO:0007669"/>
    <property type="project" value="UniProtKB-KW"/>
</dbReference>
<evidence type="ECO:0000256" key="2">
    <source>
        <dbReference type="ARBA" id="ARBA00022540"/>
    </source>
</evidence>
<dbReference type="PROSITE" id="PS51195">
    <property type="entry name" value="Q_MOTIF"/>
    <property type="match status" value="1"/>
</dbReference>
<feature type="domain" description="Helicase ATP-binding" evidence="13">
    <location>
        <begin position="48"/>
        <end position="218"/>
    </location>
</feature>
<keyword evidence="3 12" id="KW-0547">Nucleotide-binding</keyword>
<dbReference type="Pfam" id="PF00270">
    <property type="entry name" value="DEAD"/>
    <property type="match status" value="1"/>
</dbReference>
<dbReference type="EC" id="3.6.4.13" evidence="1"/>
<evidence type="ECO:0000256" key="3">
    <source>
        <dbReference type="ARBA" id="ARBA00022741"/>
    </source>
</evidence>
<evidence type="ECO:0000256" key="10">
    <source>
        <dbReference type="ARBA" id="ARBA00047984"/>
    </source>
</evidence>
<evidence type="ECO:0000259" key="13">
    <source>
        <dbReference type="PROSITE" id="PS51192"/>
    </source>
</evidence>
<evidence type="ECO:0000256" key="9">
    <source>
        <dbReference type="ARBA" id="ARBA00024352"/>
    </source>
</evidence>
<comment type="catalytic activity">
    <reaction evidence="10">
        <text>ATP + H2O = ADP + phosphate + H(+)</text>
        <dbReference type="Rhea" id="RHEA:13065"/>
        <dbReference type="ChEBI" id="CHEBI:15377"/>
        <dbReference type="ChEBI" id="CHEBI:15378"/>
        <dbReference type="ChEBI" id="CHEBI:30616"/>
        <dbReference type="ChEBI" id="CHEBI:43474"/>
        <dbReference type="ChEBI" id="CHEBI:456216"/>
        <dbReference type="EC" id="3.6.4.13"/>
    </reaction>
</comment>
<evidence type="ECO:0000256" key="8">
    <source>
        <dbReference type="ARBA" id="ARBA00022917"/>
    </source>
</evidence>
<dbReference type="InterPro" id="IPR014014">
    <property type="entry name" value="RNA_helicase_DEAD_Q_motif"/>
</dbReference>
<dbReference type="PANTHER" id="PTHR47958">
    <property type="entry name" value="ATP-DEPENDENT RNA HELICASE DBP3"/>
    <property type="match status" value="1"/>
</dbReference>
<evidence type="ECO:0000313" key="16">
    <source>
        <dbReference type="EMBL" id="KAA0188178.1"/>
    </source>
</evidence>
<keyword evidence="17" id="KW-1185">Reference proteome</keyword>
<dbReference type="FunFam" id="3.40.50.300:FF:000031">
    <property type="entry name" value="Eukaryotic initiation factor 4A-III"/>
    <property type="match status" value="1"/>
</dbReference>
<dbReference type="GO" id="GO:0003743">
    <property type="term" value="F:translation initiation factor activity"/>
    <property type="evidence" value="ECO:0007669"/>
    <property type="project" value="UniProtKB-KW"/>
</dbReference>
<evidence type="ECO:0000256" key="11">
    <source>
        <dbReference type="PROSITE-ProRule" id="PRU00552"/>
    </source>
</evidence>
<dbReference type="CDD" id="cd18787">
    <property type="entry name" value="SF2_C_DEAD"/>
    <property type="match status" value="1"/>
</dbReference>
<dbReference type="EMBL" id="LUCM01008576">
    <property type="protein sequence ID" value="KAA0188178.1"/>
    <property type="molecule type" value="Genomic_DNA"/>
</dbReference>
<dbReference type="Gene3D" id="3.40.50.300">
    <property type="entry name" value="P-loop containing nucleotide triphosphate hydrolases"/>
    <property type="match status" value="2"/>
</dbReference>
<dbReference type="PROSITE" id="PS51192">
    <property type="entry name" value="HELICASE_ATP_BIND_1"/>
    <property type="match status" value="1"/>
</dbReference>
<dbReference type="SMART" id="SM00490">
    <property type="entry name" value="HELICc"/>
    <property type="match status" value="1"/>
</dbReference>
<keyword evidence="8" id="KW-0648">Protein biosynthesis</keyword>
<evidence type="ECO:0000256" key="5">
    <source>
        <dbReference type="ARBA" id="ARBA00022806"/>
    </source>
</evidence>
<dbReference type="PROSITE" id="PS51194">
    <property type="entry name" value="HELICASE_CTER"/>
    <property type="match status" value="1"/>
</dbReference>
<dbReference type="GO" id="GO:0003724">
    <property type="term" value="F:RNA helicase activity"/>
    <property type="evidence" value="ECO:0007669"/>
    <property type="project" value="UniProtKB-EC"/>
</dbReference>
<name>A0A8E0VGG4_9TREM</name>
<keyword evidence="7" id="KW-0694">RNA-binding</keyword>
<accession>A0A8E0VGG4</accession>
<dbReference type="InterPro" id="IPR000629">
    <property type="entry name" value="RNA-helicase_DEAD-box_CS"/>
</dbReference>
<dbReference type="OrthoDB" id="10265785at2759"/>
<dbReference type="InterPro" id="IPR014001">
    <property type="entry name" value="Helicase_ATP-bd"/>
</dbReference>
<evidence type="ECO:0000256" key="6">
    <source>
        <dbReference type="ARBA" id="ARBA00022840"/>
    </source>
</evidence>
<comment type="similarity">
    <text evidence="9">Belongs to the DEAD box helicase family. eIF4A subfamily.</text>
</comment>
<dbReference type="SMART" id="SM00487">
    <property type="entry name" value="DEXDc"/>
    <property type="match status" value="1"/>
</dbReference>
<keyword evidence="6 12" id="KW-0067">ATP-binding</keyword>
<evidence type="ECO:0000256" key="4">
    <source>
        <dbReference type="ARBA" id="ARBA00022801"/>
    </source>
</evidence>
<dbReference type="CDD" id="cd17939">
    <property type="entry name" value="DEADc_EIF4A"/>
    <property type="match status" value="1"/>
</dbReference>